<dbReference type="SUPFAM" id="SSF54995">
    <property type="entry name" value="Ribosomal protein S6"/>
    <property type="match status" value="1"/>
</dbReference>
<keyword evidence="3" id="KW-0687">Ribonucleoprotein</keyword>
<dbReference type="NCBIfam" id="TIGR00166">
    <property type="entry name" value="S6"/>
    <property type="match status" value="1"/>
</dbReference>
<dbReference type="GO" id="GO:0006412">
    <property type="term" value="P:translation"/>
    <property type="evidence" value="ECO:0007669"/>
    <property type="project" value="UniProtKB-UniRule"/>
</dbReference>
<evidence type="ECO:0000256" key="2">
    <source>
        <dbReference type="ARBA" id="ARBA00035294"/>
    </source>
</evidence>
<organism evidence="4 5">
    <name type="scientific">Hypnocyclicus thermotrophus</name>
    <dbReference type="NCBI Taxonomy" id="1627895"/>
    <lineage>
        <taxon>Bacteria</taxon>
        <taxon>Fusobacteriati</taxon>
        <taxon>Fusobacteriota</taxon>
        <taxon>Fusobacteriia</taxon>
        <taxon>Fusobacteriales</taxon>
        <taxon>Fusobacteriaceae</taxon>
        <taxon>Hypnocyclicus</taxon>
    </lineage>
</organism>
<dbReference type="InterPro" id="IPR014717">
    <property type="entry name" value="Transl_elong_EF1B/ribsomal_bS6"/>
</dbReference>
<keyword evidence="3" id="KW-0699">rRNA-binding</keyword>
<dbReference type="Pfam" id="PF01250">
    <property type="entry name" value="Ribosomal_S6"/>
    <property type="match status" value="1"/>
</dbReference>
<accession>A0AA46DYC8</accession>
<keyword evidence="3 4" id="KW-0689">Ribosomal protein</keyword>
<dbReference type="InterPro" id="IPR000529">
    <property type="entry name" value="Ribosomal_bS6"/>
</dbReference>
<name>A0AA46DYC8_9FUSO</name>
<keyword evidence="5" id="KW-1185">Reference proteome</keyword>
<dbReference type="EMBL" id="SOBG01000005">
    <property type="protein sequence ID" value="TDT69863.1"/>
    <property type="molecule type" value="Genomic_DNA"/>
</dbReference>
<comment type="similarity">
    <text evidence="1 3">Belongs to the bacterial ribosomal protein bS6 family.</text>
</comment>
<dbReference type="InterPro" id="IPR035980">
    <property type="entry name" value="Ribosomal_bS6_sf"/>
</dbReference>
<dbReference type="HAMAP" id="MF_00360">
    <property type="entry name" value="Ribosomal_bS6"/>
    <property type="match status" value="1"/>
</dbReference>
<dbReference type="Gene3D" id="3.30.70.60">
    <property type="match status" value="1"/>
</dbReference>
<dbReference type="CDD" id="cd00473">
    <property type="entry name" value="bS6"/>
    <property type="match status" value="1"/>
</dbReference>
<gene>
    <name evidence="3" type="primary">rpsF</name>
    <name evidence="4" type="ORF">EV215_1406</name>
</gene>
<comment type="function">
    <text evidence="3">Binds together with bS18 to 16S ribosomal RNA.</text>
</comment>
<dbReference type="PANTHER" id="PTHR21011">
    <property type="entry name" value="MITOCHONDRIAL 28S RIBOSOMAL PROTEIN S6"/>
    <property type="match status" value="1"/>
</dbReference>
<dbReference type="PANTHER" id="PTHR21011:SF1">
    <property type="entry name" value="SMALL RIBOSOMAL SUBUNIT PROTEIN BS6M"/>
    <property type="match status" value="1"/>
</dbReference>
<reference evidence="4 5" key="1">
    <citation type="submission" date="2019-03" db="EMBL/GenBank/DDBJ databases">
        <title>Genomic Encyclopedia of Type Strains, Phase IV (KMG-IV): sequencing the most valuable type-strain genomes for metagenomic binning, comparative biology and taxonomic classification.</title>
        <authorList>
            <person name="Goeker M."/>
        </authorList>
    </citation>
    <scope>NUCLEOTIDE SEQUENCE [LARGE SCALE GENOMIC DNA]</scope>
    <source>
        <strain evidence="4 5">DSM 100055</strain>
    </source>
</reference>
<dbReference type="Proteomes" id="UP000294678">
    <property type="component" value="Unassembled WGS sequence"/>
</dbReference>
<dbReference type="GO" id="GO:0070181">
    <property type="term" value="F:small ribosomal subunit rRNA binding"/>
    <property type="evidence" value="ECO:0007669"/>
    <property type="project" value="TreeGrafter"/>
</dbReference>
<evidence type="ECO:0000313" key="4">
    <source>
        <dbReference type="EMBL" id="TDT69863.1"/>
    </source>
</evidence>
<evidence type="ECO:0000313" key="5">
    <source>
        <dbReference type="Proteomes" id="UP000294678"/>
    </source>
</evidence>
<keyword evidence="3" id="KW-0694">RNA-binding</keyword>
<dbReference type="GO" id="GO:0005840">
    <property type="term" value="C:ribosome"/>
    <property type="evidence" value="ECO:0007669"/>
    <property type="project" value="UniProtKB-KW"/>
</dbReference>
<proteinExistence type="inferred from homology"/>
<evidence type="ECO:0000256" key="1">
    <source>
        <dbReference type="ARBA" id="ARBA00009512"/>
    </source>
</evidence>
<dbReference type="GO" id="GO:0003735">
    <property type="term" value="F:structural constituent of ribosome"/>
    <property type="evidence" value="ECO:0007669"/>
    <property type="project" value="InterPro"/>
</dbReference>
<dbReference type="AlphaFoldDB" id="A0AA46DYC8"/>
<evidence type="ECO:0000256" key="3">
    <source>
        <dbReference type="HAMAP-Rule" id="MF_00360"/>
    </source>
</evidence>
<comment type="caution">
    <text evidence="4">The sequence shown here is derived from an EMBL/GenBank/DDBJ whole genome shotgun (WGS) entry which is preliminary data.</text>
</comment>
<dbReference type="InterPro" id="IPR020814">
    <property type="entry name" value="Ribosomal_S6_plastid/chlpt"/>
</dbReference>
<dbReference type="GO" id="GO:1990904">
    <property type="term" value="C:ribonucleoprotein complex"/>
    <property type="evidence" value="ECO:0007669"/>
    <property type="project" value="UniProtKB-KW"/>
</dbReference>
<dbReference type="GO" id="GO:0005737">
    <property type="term" value="C:cytoplasm"/>
    <property type="evidence" value="ECO:0007669"/>
    <property type="project" value="UniProtKB-ARBA"/>
</dbReference>
<protein>
    <recommendedName>
        <fullName evidence="2 3">Small ribosomal subunit protein bS6</fullName>
    </recommendedName>
</protein>
<sequence length="95" mass="11069">MIRNYEIMYIINPVTTEEQKAEVIEKVNAILAAAKAEDVKVEKWGERKLAYPIDKKETGFYVLTTFKIEGTELKEVETKLNITENLMRYIVVKKD</sequence>